<dbReference type="RefSeq" id="WP_004038957.1">
    <property type="nucleotide sequence ID" value="NZ_CM001555.1"/>
</dbReference>
<dbReference type="InterPro" id="IPR029492">
    <property type="entry name" value="DUF4435"/>
</dbReference>
<feature type="domain" description="DUF4435" evidence="1">
    <location>
        <begin position="30"/>
        <end position="125"/>
    </location>
</feature>
<dbReference type="HOGENOM" id="CLU_078431_1_0_2"/>
<name>J1L3G8_9EURY</name>
<reference evidence="2 3" key="1">
    <citation type="submission" date="2011-08" db="EMBL/GenBank/DDBJ databases">
        <title>The complete genome of Methanofollis liminatans DSM 4140.</title>
        <authorList>
            <consortium name="US DOE Joint Genome Institute (JGI-PGF)"/>
            <person name="Lucas S."/>
            <person name="Han J."/>
            <person name="Lapidus A."/>
            <person name="Bruce D."/>
            <person name="Goodwin L."/>
            <person name="Pitluck S."/>
            <person name="Peters L."/>
            <person name="Kyrpides N."/>
            <person name="Mavromatis K."/>
            <person name="Ivanova N."/>
            <person name="Mikhailova N."/>
            <person name="Lu M."/>
            <person name="Detter J.C."/>
            <person name="Tapia R."/>
            <person name="Han C."/>
            <person name="Land M."/>
            <person name="Hauser L."/>
            <person name="Markowitz V."/>
            <person name="Cheng J.-F."/>
            <person name="Hugenholtz P."/>
            <person name="Woyke T."/>
            <person name="Wu D."/>
            <person name="Spring S."/>
            <person name="Schuler E."/>
            <person name="Brambilla E."/>
            <person name="Klenk H.-P."/>
            <person name="Eisen J.A."/>
        </authorList>
    </citation>
    <scope>NUCLEOTIDE SEQUENCE [LARGE SCALE GENOMIC DNA]</scope>
    <source>
        <strain evidence="2 3">DSM 4140</strain>
    </source>
</reference>
<keyword evidence="3" id="KW-1185">Reference proteome</keyword>
<dbReference type="OrthoDB" id="53018at2157"/>
<proteinExistence type="predicted"/>
<evidence type="ECO:0000313" key="3">
    <source>
        <dbReference type="Proteomes" id="UP000005095"/>
    </source>
</evidence>
<accession>J1L3G8</accession>
<organism evidence="2 3">
    <name type="scientific">Methanofollis liminatans DSM 4140</name>
    <dbReference type="NCBI Taxonomy" id="28892"/>
    <lineage>
        <taxon>Archaea</taxon>
        <taxon>Methanobacteriati</taxon>
        <taxon>Methanobacteriota</taxon>
        <taxon>Stenosarchaea group</taxon>
        <taxon>Methanomicrobia</taxon>
        <taxon>Methanomicrobiales</taxon>
        <taxon>Methanomicrobiaceae</taxon>
        <taxon>Methanofollis</taxon>
    </lineage>
</organism>
<sequence length="302" mass="35262">MREHITPKRICNKVRMFDAAKKSRWSYLLLEGDSDTILFNKIVEENSCEIIVAHGKSKIIESINELNGDQHYRSRVVGIVDKDFDPLVDNPKYDKNIILLDTHDIETLVITSPSFYSFVEKYVDREKLAQFERKTGMGLLETLLRSAYLIGTVRCYNERKRWALNFKDLVFSPFTDKKSLVLDFSGLLEIIEAVTDQDEDVLEYKLETIRERKDRFIEICDKFTCPSIMCNGHDIVKILKIGLDEIFGSEESKKLRKGNSIERAIIEMYDPKLFCDTNVYRSVREWEKNTEQQIFKDPISST</sequence>
<dbReference type="EMBL" id="CM001555">
    <property type="protein sequence ID" value="EJG07265.1"/>
    <property type="molecule type" value="Genomic_DNA"/>
</dbReference>
<dbReference type="Proteomes" id="UP000005095">
    <property type="component" value="Chromosome"/>
</dbReference>
<dbReference type="AlphaFoldDB" id="J1L3G8"/>
<gene>
    <name evidence="2" type="ORF">Metli_1310</name>
</gene>
<dbReference type="STRING" id="28892.Metli_1310"/>
<evidence type="ECO:0000259" key="1">
    <source>
        <dbReference type="Pfam" id="PF14491"/>
    </source>
</evidence>
<protein>
    <recommendedName>
        <fullName evidence="1">DUF4435 domain-containing protein</fullName>
    </recommendedName>
</protein>
<dbReference type="Pfam" id="PF14491">
    <property type="entry name" value="DUF4435"/>
    <property type="match status" value="1"/>
</dbReference>
<evidence type="ECO:0000313" key="2">
    <source>
        <dbReference type="EMBL" id="EJG07265.1"/>
    </source>
</evidence>